<sequence>MVEKREYKRVNPPEGSTVVNQINNKLLGKVVDISAGGFLLAGREKYSAGMIFQLNLELALRPKRVFSVGAECIWNDPQTSGLTFGGFQIIDISDEDMADLLGVIEQLDH</sequence>
<dbReference type="RefSeq" id="WP_077409648.1">
    <property type="nucleotide sequence ID" value="NZ_JBHRTS010000001.1"/>
</dbReference>
<comment type="caution">
    <text evidence="2">The sequence shown here is derived from an EMBL/GenBank/DDBJ whole genome shotgun (WGS) entry which is preliminary data.</text>
</comment>
<evidence type="ECO:0000259" key="1">
    <source>
        <dbReference type="Pfam" id="PF07238"/>
    </source>
</evidence>
<accession>A0ABV7J4I6</accession>
<dbReference type="Pfam" id="PF07238">
    <property type="entry name" value="PilZ"/>
    <property type="match status" value="1"/>
</dbReference>
<proteinExistence type="predicted"/>
<dbReference type="InterPro" id="IPR009875">
    <property type="entry name" value="PilZ_domain"/>
</dbReference>
<evidence type="ECO:0000313" key="3">
    <source>
        <dbReference type="Proteomes" id="UP001595533"/>
    </source>
</evidence>
<feature type="domain" description="PilZ" evidence="1">
    <location>
        <begin position="3"/>
        <end position="104"/>
    </location>
</feature>
<organism evidence="2 3">
    <name type="scientific">Marinicella sediminis</name>
    <dbReference type="NCBI Taxonomy" id="1792834"/>
    <lineage>
        <taxon>Bacteria</taxon>
        <taxon>Pseudomonadati</taxon>
        <taxon>Pseudomonadota</taxon>
        <taxon>Gammaproteobacteria</taxon>
        <taxon>Lysobacterales</taxon>
        <taxon>Marinicellaceae</taxon>
        <taxon>Marinicella</taxon>
    </lineage>
</organism>
<gene>
    <name evidence="2" type="ORF">ACFODZ_01930</name>
</gene>
<dbReference type="Gene3D" id="2.40.10.220">
    <property type="entry name" value="predicted glycosyltransferase like domains"/>
    <property type="match status" value="1"/>
</dbReference>
<keyword evidence="3" id="KW-1185">Reference proteome</keyword>
<reference evidence="3" key="1">
    <citation type="journal article" date="2019" name="Int. J. Syst. Evol. Microbiol.">
        <title>The Global Catalogue of Microorganisms (GCM) 10K type strain sequencing project: providing services to taxonomists for standard genome sequencing and annotation.</title>
        <authorList>
            <consortium name="The Broad Institute Genomics Platform"/>
            <consortium name="The Broad Institute Genome Sequencing Center for Infectious Disease"/>
            <person name="Wu L."/>
            <person name="Ma J."/>
        </authorList>
    </citation>
    <scope>NUCLEOTIDE SEQUENCE [LARGE SCALE GENOMIC DNA]</scope>
    <source>
        <strain evidence="3">KCTC 42953</strain>
    </source>
</reference>
<dbReference type="SUPFAM" id="SSF141371">
    <property type="entry name" value="PilZ domain-like"/>
    <property type="match status" value="1"/>
</dbReference>
<dbReference type="EMBL" id="JBHRTS010000001">
    <property type="protein sequence ID" value="MFC3192990.1"/>
    <property type="molecule type" value="Genomic_DNA"/>
</dbReference>
<evidence type="ECO:0000313" key="2">
    <source>
        <dbReference type="EMBL" id="MFC3192990.1"/>
    </source>
</evidence>
<dbReference type="Proteomes" id="UP001595533">
    <property type="component" value="Unassembled WGS sequence"/>
</dbReference>
<name>A0ABV7J4I6_9GAMM</name>
<protein>
    <submittedName>
        <fullName evidence="2">PilZ domain-containing protein</fullName>
    </submittedName>
</protein>